<dbReference type="InterPro" id="IPR000571">
    <property type="entry name" value="Znf_CCCH"/>
</dbReference>
<keyword evidence="1 5" id="KW-0479">Metal-binding</keyword>
<evidence type="ECO:0000256" key="6">
    <source>
        <dbReference type="SAM" id="MobiDB-lite"/>
    </source>
</evidence>
<reference evidence="8" key="1">
    <citation type="submission" date="2016-01" db="EMBL/GenBank/DDBJ databases">
        <title>Reference transcriptome for the parasite Schistocephalus solidus: insights into the molecular evolution of parasitism.</title>
        <authorList>
            <person name="Hebert F.O."/>
            <person name="Grambauer S."/>
            <person name="Barber I."/>
            <person name="Landry C.R."/>
            <person name="Aubin-Horth N."/>
        </authorList>
    </citation>
    <scope>NUCLEOTIDE SEQUENCE</scope>
</reference>
<keyword evidence="4 5" id="KW-0862">Zinc</keyword>
<evidence type="ECO:0000256" key="1">
    <source>
        <dbReference type="ARBA" id="ARBA00022723"/>
    </source>
</evidence>
<dbReference type="GO" id="GO:0008270">
    <property type="term" value="F:zinc ion binding"/>
    <property type="evidence" value="ECO:0007669"/>
    <property type="project" value="UniProtKB-KW"/>
</dbReference>
<accession>A0A0V0J5M6</accession>
<dbReference type="Pfam" id="PF00642">
    <property type="entry name" value="zf-CCCH"/>
    <property type="match status" value="2"/>
</dbReference>
<feature type="domain" description="C3H1-type" evidence="7">
    <location>
        <begin position="245"/>
        <end position="273"/>
    </location>
</feature>
<dbReference type="InterPro" id="IPR036855">
    <property type="entry name" value="Znf_CCCH_sf"/>
</dbReference>
<evidence type="ECO:0000313" key="8">
    <source>
        <dbReference type="EMBL" id="JAP60915.1"/>
    </source>
</evidence>
<name>A0A0V0J5M6_SCHSO</name>
<dbReference type="Gene3D" id="4.10.1000.10">
    <property type="entry name" value="Zinc finger, CCCH-type"/>
    <property type="match status" value="1"/>
</dbReference>
<feature type="zinc finger region" description="C3H1-type" evidence="5">
    <location>
        <begin position="245"/>
        <end position="273"/>
    </location>
</feature>
<dbReference type="EMBL" id="GEEE01002310">
    <property type="protein sequence ID" value="JAP60915.1"/>
    <property type="molecule type" value="Transcribed_RNA"/>
</dbReference>
<feature type="domain" description="C3H1-type" evidence="7">
    <location>
        <begin position="207"/>
        <end position="235"/>
    </location>
</feature>
<dbReference type="PANTHER" id="PTHR12547:SF18">
    <property type="entry name" value="PROTEIN TIS11"/>
    <property type="match status" value="1"/>
</dbReference>
<organism evidence="8">
    <name type="scientific">Schistocephalus solidus</name>
    <name type="common">Tapeworm</name>
    <dbReference type="NCBI Taxonomy" id="70667"/>
    <lineage>
        <taxon>Eukaryota</taxon>
        <taxon>Metazoa</taxon>
        <taxon>Spiralia</taxon>
        <taxon>Lophotrochozoa</taxon>
        <taxon>Platyhelminthes</taxon>
        <taxon>Cestoda</taxon>
        <taxon>Eucestoda</taxon>
        <taxon>Diphyllobothriidea</taxon>
        <taxon>Diphyllobothriidae</taxon>
        <taxon>Schistocephalus</taxon>
    </lineage>
</organism>
<sequence length="287" mass="32323">MNTAAWIKTISDPLAFGPFDPRLSSEGRSWTFPTSNTFDFCLNMPVNASGPDFKLIPLTNKRGSQTPTVNAQTATDLESVTNYSYLQVLENQWTWPFSTATQSAFSNKNSQEHPWLLTPFGRERGEHQKGMSICNTNSISVFGHPLTKSPTLGAIPQRRGNPDATRPRSQPQAASVDYKKPRLLSSSKSEGGHRRLPRKEDAIYNARYKSQPCLHYQKYKRCPLGEDCHFAHGPAELQHPQCHPKFRTRPCKNFLLTGTCPFGDGCYFQHDTDLTSIELSCLRLLED</sequence>
<keyword evidence="2" id="KW-0677">Repeat</keyword>
<proteinExistence type="predicted"/>
<evidence type="ECO:0000256" key="4">
    <source>
        <dbReference type="ARBA" id="ARBA00022833"/>
    </source>
</evidence>
<dbReference type="AlphaFoldDB" id="A0A0V0J5M6"/>
<evidence type="ECO:0000256" key="2">
    <source>
        <dbReference type="ARBA" id="ARBA00022737"/>
    </source>
</evidence>
<gene>
    <name evidence="8" type="primary">TISB</name>
    <name evidence="8" type="ORF">TR119684</name>
</gene>
<dbReference type="PANTHER" id="PTHR12547">
    <property type="entry name" value="CCCH ZINC FINGER/TIS11-RELATED"/>
    <property type="match status" value="1"/>
</dbReference>
<evidence type="ECO:0000256" key="3">
    <source>
        <dbReference type="ARBA" id="ARBA00022771"/>
    </source>
</evidence>
<keyword evidence="3 5" id="KW-0863">Zinc-finger</keyword>
<dbReference type="Gene3D" id="6.10.250.3220">
    <property type="match status" value="1"/>
</dbReference>
<feature type="zinc finger region" description="C3H1-type" evidence="5">
    <location>
        <begin position="207"/>
        <end position="235"/>
    </location>
</feature>
<feature type="region of interest" description="Disordered" evidence="6">
    <location>
        <begin position="145"/>
        <end position="198"/>
    </location>
</feature>
<dbReference type="SUPFAM" id="SSF90229">
    <property type="entry name" value="CCCH zinc finger"/>
    <property type="match status" value="2"/>
</dbReference>
<dbReference type="InterPro" id="IPR045877">
    <property type="entry name" value="ZFP36-like"/>
</dbReference>
<evidence type="ECO:0000256" key="5">
    <source>
        <dbReference type="PROSITE-ProRule" id="PRU00723"/>
    </source>
</evidence>
<dbReference type="PROSITE" id="PS50103">
    <property type="entry name" value="ZF_C3H1"/>
    <property type="match status" value="2"/>
</dbReference>
<protein>
    <submittedName>
        <fullName evidence="8">Zinc finger protein 36, C3H1 type-like 1</fullName>
    </submittedName>
</protein>
<evidence type="ECO:0000259" key="7">
    <source>
        <dbReference type="PROSITE" id="PS50103"/>
    </source>
</evidence>
<dbReference type="SMART" id="SM00356">
    <property type="entry name" value="ZnF_C3H1"/>
    <property type="match status" value="2"/>
</dbReference>
<dbReference type="GO" id="GO:0003729">
    <property type="term" value="F:mRNA binding"/>
    <property type="evidence" value="ECO:0007669"/>
    <property type="project" value="InterPro"/>
</dbReference>